<reference evidence="3 4" key="1">
    <citation type="submission" date="2017-01" db="EMBL/GenBank/DDBJ databases">
        <authorList>
            <person name="Varghese N."/>
            <person name="Submissions S."/>
        </authorList>
    </citation>
    <scope>NUCLEOTIDE SEQUENCE [LARGE SCALE GENOMIC DNA]</scope>
    <source>
        <strain evidence="3 4">ATCC 35905</strain>
    </source>
</reference>
<dbReference type="Proteomes" id="UP000186308">
    <property type="component" value="Unassembled WGS sequence"/>
</dbReference>
<dbReference type="InterPro" id="IPR002145">
    <property type="entry name" value="CopG"/>
</dbReference>
<dbReference type="EMBL" id="FTNE01000005">
    <property type="protein sequence ID" value="SIQ46482.1"/>
    <property type="molecule type" value="Genomic_DNA"/>
</dbReference>
<dbReference type="GO" id="GO:0006355">
    <property type="term" value="P:regulation of DNA-templated transcription"/>
    <property type="evidence" value="ECO:0007669"/>
    <property type="project" value="InterPro"/>
</dbReference>
<dbReference type="RefSeq" id="WP_029313066.1">
    <property type="nucleotide sequence ID" value="NZ_FTNE01000005.1"/>
</dbReference>
<feature type="compositionally biased region" description="Basic and acidic residues" evidence="1">
    <location>
        <begin position="41"/>
        <end position="54"/>
    </location>
</feature>
<feature type="region of interest" description="Disordered" evidence="1">
    <location>
        <begin position="41"/>
        <end position="65"/>
    </location>
</feature>
<proteinExistence type="predicted"/>
<name>A0A8G2FFV6_ACIRU</name>
<organism evidence="3 4">
    <name type="scientific">Acidiphilium rubrum</name>
    <dbReference type="NCBI Taxonomy" id="526"/>
    <lineage>
        <taxon>Bacteria</taxon>
        <taxon>Pseudomonadati</taxon>
        <taxon>Pseudomonadota</taxon>
        <taxon>Alphaproteobacteria</taxon>
        <taxon>Acetobacterales</taxon>
        <taxon>Acidocellaceae</taxon>
        <taxon>Acidiphilium</taxon>
    </lineage>
</organism>
<dbReference type="AlphaFoldDB" id="A0A8G2FFV6"/>
<feature type="domain" description="Ribbon-helix-helix protein CopG" evidence="2">
    <location>
        <begin position="6"/>
        <end position="41"/>
    </location>
</feature>
<dbReference type="Pfam" id="PF01402">
    <property type="entry name" value="RHH_1"/>
    <property type="match status" value="1"/>
</dbReference>
<sequence>MKAVASISIDRPLLDEVDKVAASNHAPRSWAVSRLIRAGLEHEPMRHTEPRRPIAGDQTGSENVR</sequence>
<protein>
    <submittedName>
        <fullName evidence="3">Ribbon-helix-helix protein, copG family</fullName>
    </submittedName>
</protein>
<keyword evidence="4" id="KW-1185">Reference proteome</keyword>
<evidence type="ECO:0000256" key="1">
    <source>
        <dbReference type="SAM" id="MobiDB-lite"/>
    </source>
</evidence>
<comment type="caution">
    <text evidence="3">The sequence shown here is derived from an EMBL/GenBank/DDBJ whole genome shotgun (WGS) entry which is preliminary data.</text>
</comment>
<accession>A0A8G2FFV6</accession>
<evidence type="ECO:0000259" key="2">
    <source>
        <dbReference type="Pfam" id="PF01402"/>
    </source>
</evidence>
<gene>
    <name evidence="3" type="ORF">SAMN05421828_10527</name>
</gene>
<evidence type="ECO:0000313" key="4">
    <source>
        <dbReference type="Proteomes" id="UP000186308"/>
    </source>
</evidence>
<evidence type="ECO:0000313" key="3">
    <source>
        <dbReference type="EMBL" id="SIQ46482.1"/>
    </source>
</evidence>